<dbReference type="KEGG" id="dpte:113789826"/>
<dbReference type="GO" id="GO:0006629">
    <property type="term" value="P:lipid metabolic process"/>
    <property type="evidence" value="ECO:0007669"/>
    <property type="project" value="UniProtKB-ARBA"/>
</dbReference>
<comment type="catalytic activity">
    <reaction evidence="11">
        <text>N-octadecanoyl-L-phenylalanine + H2O = octadecanoate + L-phenylalanine</text>
        <dbReference type="Rhea" id="RHEA:64128"/>
        <dbReference type="ChEBI" id="CHEBI:15377"/>
        <dbReference type="ChEBI" id="CHEBI:25629"/>
        <dbReference type="ChEBI" id="CHEBI:58095"/>
        <dbReference type="ChEBI" id="CHEBI:149700"/>
    </reaction>
    <physiologicalReaction direction="left-to-right" evidence="11">
        <dbReference type="Rhea" id="RHEA:64129"/>
    </physiologicalReaction>
</comment>
<dbReference type="GO" id="GO:0006520">
    <property type="term" value="P:amino acid metabolic process"/>
    <property type="evidence" value="ECO:0007669"/>
    <property type="project" value="UniProtKB-ARBA"/>
</dbReference>
<gene>
    <name evidence="28" type="primary">LOC113789826</name>
</gene>
<evidence type="ECO:0000256" key="10">
    <source>
        <dbReference type="ARBA" id="ARBA00047567"/>
    </source>
</evidence>
<comment type="catalytic activity">
    <reaction evidence="23">
        <text>an N-acyl-aromatic L-alpha-amino acid + H2O = an aromatic L-alpha-amino acid + a carboxylate</text>
        <dbReference type="Rhea" id="RHEA:54184"/>
        <dbReference type="ChEBI" id="CHEBI:15377"/>
        <dbReference type="ChEBI" id="CHEBI:29067"/>
        <dbReference type="ChEBI" id="CHEBI:84824"/>
        <dbReference type="ChEBI" id="CHEBI:138093"/>
        <dbReference type="EC" id="3.5.1.114"/>
    </reaction>
    <physiologicalReaction direction="left-to-right" evidence="23">
        <dbReference type="Rhea" id="RHEA:54185"/>
    </physiologicalReaction>
    <physiologicalReaction direction="right-to-left" evidence="23">
        <dbReference type="Rhea" id="RHEA:54186"/>
    </physiologicalReaction>
</comment>
<dbReference type="PANTHER" id="PTHR45962">
    <property type="entry name" value="N-FATTY-ACYL-AMINO ACID SYNTHASE/HYDROLASE PM20D1"/>
    <property type="match status" value="1"/>
</dbReference>
<organism evidence="27 28">
    <name type="scientific">Dermatophagoides pteronyssinus</name>
    <name type="common">European house dust mite</name>
    <dbReference type="NCBI Taxonomy" id="6956"/>
    <lineage>
        <taxon>Eukaryota</taxon>
        <taxon>Metazoa</taxon>
        <taxon>Ecdysozoa</taxon>
        <taxon>Arthropoda</taxon>
        <taxon>Chelicerata</taxon>
        <taxon>Arachnida</taxon>
        <taxon>Acari</taxon>
        <taxon>Acariformes</taxon>
        <taxon>Sarcoptiformes</taxon>
        <taxon>Astigmata</taxon>
        <taxon>Psoroptidia</taxon>
        <taxon>Analgoidea</taxon>
        <taxon>Pyroglyphidae</taxon>
        <taxon>Dermatophagoidinae</taxon>
        <taxon>Dermatophagoides</taxon>
    </lineage>
</organism>
<comment type="catalytic activity">
    <reaction evidence="26">
        <text>N-(9Z-octadecenoyl)-L-lysine + H2O = L-lysine + (9Z)-octadecenoate</text>
        <dbReference type="Rhea" id="RHEA:64192"/>
        <dbReference type="ChEBI" id="CHEBI:15377"/>
        <dbReference type="ChEBI" id="CHEBI:30823"/>
        <dbReference type="ChEBI" id="CHEBI:32551"/>
        <dbReference type="ChEBI" id="CHEBI:149731"/>
    </reaction>
    <physiologicalReaction direction="left-to-right" evidence="26">
        <dbReference type="Rhea" id="RHEA:64193"/>
    </physiologicalReaction>
</comment>
<dbReference type="InterPro" id="IPR011650">
    <property type="entry name" value="Peptidase_M20_dimer"/>
</dbReference>
<keyword evidence="4" id="KW-0479">Metal-binding</keyword>
<comment type="catalytic activity">
    <reaction evidence="24">
        <text>L-phenylalanine + (9Z)-octadecenoate = N-(9Z-octadecenoyl)-L-phenylalanine + H2O</text>
        <dbReference type="Rhea" id="RHEA:51300"/>
        <dbReference type="ChEBI" id="CHEBI:15377"/>
        <dbReference type="ChEBI" id="CHEBI:30823"/>
        <dbReference type="ChEBI" id="CHEBI:58095"/>
        <dbReference type="ChEBI" id="CHEBI:134020"/>
    </reaction>
    <physiologicalReaction direction="left-to-right" evidence="24">
        <dbReference type="Rhea" id="RHEA:51301"/>
    </physiologicalReaction>
    <physiologicalReaction direction="right-to-left" evidence="24">
        <dbReference type="Rhea" id="RHEA:51302"/>
    </physiologicalReaction>
</comment>
<comment type="catalytic activity">
    <reaction evidence="12">
        <text>N-(9Z-octadecenoyl)-L-tyrosine + H2O = L-tyrosine + (9Z)-octadecenoate</text>
        <dbReference type="Rhea" id="RHEA:64184"/>
        <dbReference type="ChEBI" id="CHEBI:15377"/>
        <dbReference type="ChEBI" id="CHEBI:30823"/>
        <dbReference type="ChEBI" id="CHEBI:58315"/>
        <dbReference type="ChEBI" id="CHEBI:149734"/>
    </reaction>
    <physiologicalReaction direction="left-to-right" evidence="12">
        <dbReference type="Rhea" id="RHEA:64185"/>
    </physiologicalReaction>
</comment>
<evidence type="ECO:0000256" key="6">
    <source>
        <dbReference type="ARBA" id="ARBA00022833"/>
    </source>
</evidence>
<evidence type="ECO:0000256" key="26">
    <source>
        <dbReference type="ARBA" id="ARBA00049457"/>
    </source>
</evidence>
<comment type="function">
    <text evidence="8">Secreted enzyme that regulates the endogenous N-fatty acyl amino acid (NAAs) tissue and circulating levels by functioning as a bidirectional NAA synthase/hydrolase. It condenses free fatty acids and free amino acids to generate NAAs and bidirectionally catalyzes the reverse hydrolysis reaction. Some of these NAAs stimulate oxidative metabolism via mitochondrial uncoupling, increasing energy expenditure in a UPC1-independent manner. Thereby, this secreted protein may indirectly regulate whole body energy expenditure. PM20D1 circulates in tight association with both low- and high-density (LDL and HDL,respectively) lipoprotein particles.</text>
</comment>
<comment type="catalytic activity">
    <reaction evidence="9">
        <text>(9Z)-octadecenoate + glycine = N-(9Z-octadecenoyl)glycine + H2O</text>
        <dbReference type="Rhea" id="RHEA:51316"/>
        <dbReference type="ChEBI" id="CHEBI:15377"/>
        <dbReference type="ChEBI" id="CHEBI:30823"/>
        <dbReference type="ChEBI" id="CHEBI:57305"/>
        <dbReference type="ChEBI" id="CHEBI:133992"/>
    </reaction>
    <physiologicalReaction direction="right-to-left" evidence="9">
        <dbReference type="Rhea" id="RHEA:51318"/>
    </physiologicalReaction>
</comment>
<evidence type="ECO:0000256" key="4">
    <source>
        <dbReference type="ARBA" id="ARBA00022723"/>
    </source>
</evidence>
<dbReference type="SUPFAM" id="SSF55031">
    <property type="entry name" value="Bacterial exopeptidase dimerisation domain"/>
    <property type="match status" value="1"/>
</dbReference>
<keyword evidence="6" id="KW-0862">Zinc</keyword>
<comment type="similarity">
    <text evidence="2">Belongs to the peptidase M20A family.</text>
</comment>
<evidence type="ECO:0000256" key="18">
    <source>
        <dbReference type="ARBA" id="ARBA00048579"/>
    </source>
</evidence>
<evidence type="ECO:0000256" key="22">
    <source>
        <dbReference type="ARBA" id="ARBA00048827"/>
    </source>
</evidence>
<dbReference type="GO" id="GO:1990845">
    <property type="term" value="P:adaptive thermogenesis"/>
    <property type="evidence" value="ECO:0007669"/>
    <property type="project" value="UniProtKB-ARBA"/>
</dbReference>
<comment type="catalytic activity">
    <reaction evidence="16">
        <text>N-(9Z-octadecenoyl)-L-asparagine + H2O = L-asparagine + (9Z)-octadecenoate</text>
        <dbReference type="Rhea" id="RHEA:64136"/>
        <dbReference type="ChEBI" id="CHEBI:15377"/>
        <dbReference type="ChEBI" id="CHEBI:30823"/>
        <dbReference type="ChEBI" id="CHEBI:58048"/>
        <dbReference type="ChEBI" id="CHEBI:149730"/>
    </reaction>
    <physiologicalReaction direction="left-to-right" evidence="16">
        <dbReference type="Rhea" id="RHEA:64137"/>
    </physiologicalReaction>
</comment>
<comment type="catalytic activity">
    <reaction evidence="21">
        <text>N-(9Z-octadecenoyl)-L-tryptophan + H2O = L-tryptophan + (9Z)-octadecenoate</text>
        <dbReference type="Rhea" id="RHEA:64176"/>
        <dbReference type="ChEBI" id="CHEBI:15377"/>
        <dbReference type="ChEBI" id="CHEBI:30823"/>
        <dbReference type="ChEBI" id="CHEBI:57912"/>
        <dbReference type="ChEBI" id="CHEBI:149733"/>
    </reaction>
    <physiologicalReaction direction="left-to-right" evidence="21">
        <dbReference type="Rhea" id="RHEA:64177"/>
    </physiologicalReaction>
</comment>
<evidence type="ECO:0000256" key="24">
    <source>
        <dbReference type="ARBA" id="ARBA00048879"/>
    </source>
</evidence>
<comment type="catalytic activity">
    <reaction evidence="25">
        <text>N-(5Z,8Z,11Z,14Z-eicosatetraenoyl)-L-serine + H2O = (5Z,8Z,11Z,14Z)-eicosatetraenoate + L-serine</text>
        <dbReference type="Rhea" id="RHEA:64116"/>
        <dbReference type="ChEBI" id="CHEBI:15377"/>
        <dbReference type="ChEBI" id="CHEBI:32395"/>
        <dbReference type="ChEBI" id="CHEBI:33384"/>
        <dbReference type="ChEBI" id="CHEBI:149697"/>
    </reaction>
    <physiologicalReaction direction="left-to-right" evidence="25">
        <dbReference type="Rhea" id="RHEA:64117"/>
    </physiologicalReaction>
    <physiologicalReaction direction="right-to-left" evidence="25">
        <dbReference type="Rhea" id="RHEA:64118"/>
    </physiologicalReaction>
</comment>
<dbReference type="Pfam" id="PF01546">
    <property type="entry name" value="Peptidase_M20"/>
    <property type="match status" value="1"/>
</dbReference>
<comment type="catalytic activity">
    <reaction evidence="18">
        <text>an N-acyl-L-amino acid + H2O = an L-alpha-amino acid + a carboxylate</text>
        <dbReference type="Rhea" id="RHEA:15565"/>
        <dbReference type="ChEBI" id="CHEBI:15377"/>
        <dbReference type="ChEBI" id="CHEBI:29067"/>
        <dbReference type="ChEBI" id="CHEBI:59869"/>
        <dbReference type="ChEBI" id="CHEBI:59874"/>
        <dbReference type="EC" id="3.5.1.14"/>
    </reaction>
    <physiologicalReaction direction="left-to-right" evidence="18">
        <dbReference type="Rhea" id="RHEA:15566"/>
    </physiologicalReaction>
    <physiologicalReaction direction="right-to-left" evidence="18">
        <dbReference type="Rhea" id="RHEA:15567"/>
    </physiologicalReaction>
</comment>
<dbReference type="InParanoid" id="A0A6P6XP15"/>
<evidence type="ECO:0000256" key="23">
    <source>
        <dbReference type="ARBA" id="ARBA00048840"/>
    </source>
</evidence>
<dbReference type="GO" id="GO:0006508">
    <property type="term" value="P:proteolysis"/>
    <property type="evidence" value="ECO:0007669"/>
    <property type="project" value="UniProtKB-KW"/>
</dbReference>
<evidence type="ECO:0000256" key="5">
    <source>
        <dbReference type="ARBA" id="ARBA00022801"/>
    </source>
</evidence>
<dbReference type="SUPFAM" id="SSF53187">
    <property type="entry name" value="Zn-dependent exopeptidases"/>
    <property type="match status" value="1"/>
</dbReference>
<evidence type="ECO:0000256" key="21">
    <source>
        <dbReference type="ARBA" id="ARBA00048822"/>
    </source>
</evidence>
<dbReference type="AlphaFoldDB" id="A0A6P6XP15"/>
<dbReference type="GO" id="GO:0005576">
    <property type="term" value="C:extracellular region"/>
    <property type="evidence" value="ECO:0007669"/>
    <property type="project" value="UniProtKB-ARBA"/>
</dbReference>
<dbReference type="GO" id="GO:0008233">
    <property type="term" value="F:peptidase activity"/>
    <property type="evidence" value="ECO:0007669"/>
    <property type="project" value="UniProtKB-KW"/>
</dbReference>
<comment type="catalytic activity">
    <reaction evidence="20">
        <text>N-(9Z-octadecenoyl)-L-glutamine + H2O = L-glutamine + (9Z)-octadecenoate</text>
        <dbReference type="Rhea" id="RHEA:51356"/>
        <dbReference type="ChEBI" id="CHEBI:15377"/>
        <dbReference type="ChEBI" id="CHEBI:30823"/>
        <dbReference type="ChEBI" id="CHEBI:58359"/>
        <dbReference type="ChEBI" id="CHEBI:134033"/>
    </reaction>
    <physiologicalReaction direction="left-to-right" evidence="20">
        <dbReference type="Rhea" id="RHEA:51357"/>
    </physiologicalReaction>
</comment>
<protein>
    <submittedName>
        <fullName evidence="28">N-fatty-acyl-amino acid synthase/hydrolase PM20D1-like</fullName>
    </submittedName>
</protein>
<evidence type="ECO:0000313" key="27">
    <source>
        <dbReference type="Proteomes" id="UP000515146"/>
    </source>
</evidence>
<evidence type="ECO:0000256" key="11">
    <source>
        <dbReference type="ARBA" id="ARBA00047723"/>
    </source>
</evidence>
<dbReference type="Proteomes" id="UP000515146">
    <property type="component" value="Unplaced"/>
</dbReference>
<dbReference type="Gene3D" id="3.40.630.10">
    <property type="entry name" value="Zn peptidases"/>
    <property type="match status" value="1"/>
</dbReference>
<keyword evidence="27" id="KW-1185">Reference proteome</keyword>
<dbReference type="FunFam" id="1.10.150.900:FF:000003">
    <property type="entry name" value="N-fatty-acyl-amino acid synthase/hydrolase PM20D1"/>
    <property type="match status" value="1"/>
</dbReference>
<evidence type="ECO:0000256" key="9">
    <source>
        <dbReference type="ARBA" id="ARBA00047450"/>
    </source>
</evidence>
<keyword evidence="3" id="KW-0645">Protease</keyword>
<dbReference type="RefSeq" id="XP_027195215.1">
    <property type="nucleotide sequence ID" value="XM_027339414.1"/>
</dbReference>
<evidence type="ECO:0000256" key="20">
    <source>
        <dbReference type="ARBA" id="ARBA00048729"/>
    </source>
</evidence>
<dbReference type="PANTHER" id="PTHR45962:SF1">
    <property type="entry name" value="N-FATTY-ACYL-AMINO ACID SYNTHASE_HYDROLASE PM20D1"/>
    <property type="match status" value="1"/>
</dbReference>
<dbReference type="InterPro" id="IPR036264">
    <property type="entry name" value="Bact_exopeptidase_dim_dom"/>
</dbReference>
<comment type="catalytic activity">
    <reaction evidence="22">
        <text>N-(9Z-octadecenoyl)-L-leucine + H2O = L-leucine + (9Z)-octadecenoate</text>
        <dbReference type="Rhea" id="RHEA:51360"/>
        <dbReference type="ChEBI" id="CHEBI:15377"/>
        <dbReference type="ChEBI" id="CHEBI:30823"/>
        <dbReference type="ChEBI" id="CHEBI:57427"/>
        <dbReference type="ChEBI" id="CHEBI:134035"/>
    </reaction>
    <physiologicalReaction direction="left-to-right" evidence="22">
        <dbReference type="Rhea" id="RHEA:51361"/>
    </physiologicalReaction>
    <physiologicalReaction direction="right-to-left" evidence="22">
        <dbReference type="Rhea" id="RHEA:51362"/>
    </physiologicalReaction>
</comment>
<dbReference type="GO" id="GO:0043604">
    <property type="term" value="P:amide biosynthetic process"/>
    <property type="evidence" value="ECO:0007669"/>
    <property type="project" value="TreeGrafter"/>
</dbReference>
<dbReference type="OrthoDB" id="3064516at2759"/>
<dbReference type="FunCoup" id="A0A6P6XP15">
    <property type="interactions" value="222"/>
</dbReference>
<dbReference type="InterPro" id="IPR002933">
    <property type="entry name" value="Peptidase_M20"/>
</dbReference>
<dbReference type="Pfam" id="PF07687">
    <property type="entry name" value="M20_dimer"/>
    <property type="match status" value="1"/>
</dbReference>
<evidence type="ECO:0000256" key="3">
    <source>
        <dbReference type="ARBA" id="ARBA00022670"/>
    </source>
</evidence>
<dbReference type="Gene3D" id="1.10.150.900">
    <property type="match status" value="1"/>
</dbReference>
<dbReference type="Gene3D" id="3.30.70.360">
    <property type="match status" value="1"/>
</dbReference>
<evidence type="ECO:0000256" key="17">
    <source>
        <dbReference type="ARBA" id="ARBA00048402"/>
    </source>
</evidence>
<comment type="catalytic activity">
    <reaction evidence="15">
        <text>N-(9Z-octadecenoyl)-L-methionine + H2O = (9Z)-octadecenoate + L-methionine</text>
        <dbReference type="Rhea" id="RHEA:64144"/>
        <dbReference type="ChEBI" id="CHEBI:15377"/>
        <dbReference type="ChEBI" id="CHEBI:30823"/>
        <dbReference type="ChEBI" id="CHEBI:57844"/>
        <dbReference type="ChEBI" id="CHEBI:149732"/>
    </reaction>
    <physiologicalReaction direction="left-to-right" evidence="15">
        <dbReference type="Rhea" id="RHEA:64145"/>
    </physiologicalReaction>
</comment>
<evidence type="ECO:0000256" key="1">
    <source>
        <dbReference type="ARBA" id="ARBA00004872"/>
    </source>
</evidence>
<evidence type="ECO:0000256" key="13">
    <source>
        <dbReference type="ARBA" id="ARBA00047874"/>
    </source>
</evidence>
<dbReference type="GO" id="GO:0046872">
    <property type="term" value="F:metal ion binding"/>
    <property type="evidence" value="ECO:0007669"/>
    <property type="project" value="UniProtKB-KW"/>
</dbReference>
<sequence length="520" mass="59428">MKIKICDVIKVAIFILLFSFTFLSLIIICRTLLVQQYMVNSYCPTNENYIPLYGINHKAITAERGIFERLQDSLKIRTITRRPKNYDRNEILKFHRFLNSSFPLIHSSPSVELTIVNELSLLYRINGSNQQLKPYLLLAHMDVVPVQEDMWDFHPFEGQIFNDYIYGRGALDLKSVVMGIMESLEFILENKNPIIRSFYIAIGHDEEGRGLDGAAQIAKYMIENNMDNVEYILDEGPYIFRNAIPGVSRDVAMIGVAEKGLVNIKLSTDGAVGHSSLPPKQTSIVRLAKAVSKLNADSHPNLFGHGPEKDMIESLAPYCSLPYRIMYTNLWLFSPLVAKLLENDKLMNSFIRTTTAVTIFTSGIKDNVLPGKAEAIVNHRIYPLNRVEDVLRRDIEIINDDQIKVEVLGVAIQPHPISSYGHDSFGYQTIRQSIQQVFPDIAIIPGIMYAATDTRWYLNFTNNIYRFSPGYITLEQFSIVHGHNERISKDNYLKLVNFYHHVIMNSNDAQVDIAFFKDEF</sequence>
<evidence type="ECO:0000256" key="8">
    <source>
        <dbReference type="ARBA" id="ARBA00046147"/>
    </source>
</evidence>
<dbReference type="GO" id="GO:0043605">
    <property type="term" value="P:amide catabolic process"/>
    <property type="evidence" value="ECO:0007669"/>
    <property type="project" value="UniProtKB-ARBA"/>
</dbReference>
<evidence type="ECO:0000256" key="14">
    <source>
        <dbReference type="ARBA" id="ARBA00047879"/>
    </source>
</evidence>
<comment type="pathway">
    <text evidence="7">Amino-acid metabolism.</text>
</comment>
<comment type="catalytic activity">
    <reaction evidence="10">
        <text>N-(4Z,7Z,10Z,13Z,16Z,19Z-docosahexaenoyl)-L-phenylalanine + H2O = (4Z,7Z,10Z,13Z,16Z,19Z)-docosahexaenoate + L-phenylalanine</text>
        <dbReference type="Rhea" id="RHEA:64132"/>
        <dbReference type="ChEBI" id="CHEBI:15377"/>
        <dbReference type="ChEBI" id="CHEBI:58095"/>
        <dbReference type="ChEBI" id="CHEBI:77016"/>
        <dbReference type="ChEBI" id="CHEBI:149701"/>
    </reaction>
    <physiologicalReaction direction="left-to-right" evidence="10">
        <dbReference type="Rhea" id="RHEA:64133"/>
    </physiologicalReaction>
</comment>
<evidence type="ECO:0000256" key="7">
    <source>
        <dbReference type="ARBA" id="ARBA00034698"/>
    </source>
</evidence>
<evidence type="ECO:0000256" key="2">
    <source>
        <dbReference type="ARBA" id="ARBA00006247"/>
    </source>
</evidence>
<dbReference type="OMA" id="TIDSWTH"/>
<evidence type="ECO:0000256" key="15">
    <source>
        <dbReference type="ARBA" id="ARBA00048145"/>
    </source>
</evidence>
<dbReference type="GO" id="GO:0004046">
    <property type="term" value="F:aminoacylase activity"/>
    <property type="evidence" value="ECO:0007669"/>
    <property type="project" value="UniProtKB-EC"/>
</dbReference>
<name>A0A6P6XP15_DERPT</name>
<dbReference type="InterPro" id="IPR047177">
    <property type="entry name" value="Pept_M20A"/>
</dbReference>
<comment type="catalytic activity">
    <reaction evidence="13">
        <text>(5Z,8Z,11Z,14Z)-eicosatetraenoate + L-phenylalanine = N-(5Z,8Z,11Z,14Z-eicosatetraenoyl)-L-phenylalanine + H2O</text>
        <dbReference type="Rhea" id="RHEA:51312"/>
        <dbReference type="ChEBI" id="CHEBI:15377"/>
        <dbReference type="ChEBI" id="CHEBI:32395"/>
        <dbReference type="ChEBI" id="CHEBI:58095"/>
        <dbReference type="ChEBI" id="CHEBI:134022"/>
    </reaction>
    <physiologicalReaction direction="left-to-right" evidence="13">
        <dbReference type="Rhea" id="RHEA:51313"/>
    </physiologicalReaction>
    <physiologicalReaction direction="right-to-left" evidence="13">
        <dbReference type="Rhea" id="RHEA:51314"/>
    </physiologicalReaction>
</comment>
<evidence type="ECO:0000256" key="25">
    <source>
        <dbReference type="ARBA" id="ARBA00049100"/>
    </source>
</evidence>
<reference evidence="28" key="1">
    <citation type="submission" date="2025-08" db="UniProtKB">
        <authorList>
            <consortium name="RefSeq"/>
        </authorList>
    </citation>
    <scope>IDENTIFICATION</scope>
    <source>
        <strain evidence="28">Airmid</strain>
    </source>
</reference>
<comment type="catalytic activity">
    <reaction evidence="17">
        <text>N-(5Z,8Z,11Z,14Z)-eicosatetraenoyl-glycine + H2O = (5Z,8Z,11Z,14Z)-eicosatetraenoate + glycine</text>
        <dbReference type="Rhea" id="RHEA:64108"/>
        <dbReference type="ChEBI" id="CHEBI:15377"/>
        <dbReference type="ChEBI" id="CHEBI:32395"/>
        <dbReference type="ChEBI" id="CHEBI:57305"/>
        <dbReference type="ChEBI" id="CHEBI:59002"/>
    </reaction>
    <physiologicalReaction direction="left-to-right" evidence="17">
        <dbReference type="Rhea" id="RHEA:64109"/>
    </physiologicalReaction>
    <physiologicalReaction direction="right-to-left" evidence="17">
        <dbReference type="Rhea" id="RHEA:64110"/>
    </physiologicalReaction>
</comment>
<comment type="catalytic activity">
    <reaction evidence="14">
        <text>N-hexadecanoyl-L-phenylalanine + H2O = hexadecanoate + L-phenylalanine</text>
        <dbReference type="Rhea" id="RHEA:64124"/>
        <dbReference type="ChEBI" id="CHEBI:7896"/>
        <dbReference type="ChEBI" id="CHEBI:15377"/>
        <dbReference type="ChEBI" id="CHEBI:58095"/>
        <dbReference type="ChEBI" id="CHEBI:149699"/>
    </reaction>
    <physiologicalReaction direction="left-to-right" evidence="14">
        <dbReference type="Rhea" id="RHEA:64125"/>
    </physiologicalReaction>
</comment>
<evidence type="ECO:0000256" key="19">
    <source>
        <dbReference type="ARBA" id="ARBA00048597"/>
    </source>
</evidence>
<proteinExistence type="inferred from homology"/>
<accession>A0A6P6XP15</accession>
<comment type="pathway">
    <text evidence="1">Lipid metabolism; fatty acid metabolism.</text>
</comment>
<evidence type="ECO:0000256" key="16">
    <source>
        <dbReference type="ARBA" id="ARBA00048380"/>
    </source>
</evidence>
<dbReference type="FunFam" id="3.40.630.10:FF:000027">
    <property type="entry name" value="N-fatty-acyl-amino acid synthase/hydrolase PM20D1"/>
    <property type="match status" value="1"/>
</dbReference>
<evidence type="ECO:0000256" key="12">
    <source>
        <dbReference type="ARBA" id="ARBA00047866"/>
    </source>
</evidence>
<evidence type="ECO:0000313" key="28">
    <source>
        <dbReference type="RefSeq" id="XP_027195215.1"/>
    </source>
</evidence>
<dbReference type="GeneID" id="113789826"/>
<comment type="catalytic activity">
    <reaction evidence="19">
        <text>N-(9Z-octadecenoyl)-L-serine + H2O = L-serine + (9Z)-octadecenoate</text>
        <dbReference type="Rhea" id="RHEA:51352"/>
        <dbReference type="ChEBI" id="CHEBI:15377"/>
        <dbReference type="ChEBI" id="CHEBI:30823"/>
        <dbReference type="ChEBI" id="CHEBI:33384"/>
        <dbReference type="ChEBI" id="CHEBI:134031"/>
    </reaction>
    <physiologicalReaction direction="left-to-right" evidence="19">
        <dbReference type="Rhea" id="RHEA:51353"/>
    </physiologicalReaction>
</comment>
<keyword evidence="5" id="KW-0378">Hydrolase</keyword>